<reference evidence="7 8" key="1">
    <citation type="submission" date="2019-02" db="EMBL/GenBank/DDBJ databases">
        <title>Opniocepnalus argus genome.</title>
        <authorList>
            <person name="Zhou C."/>
            <person name="Xiao S."/>
        </authorList>
    </citation>
    <scope>NUCLEOTIDE SEQUENCE [LARGE SCALE GENOMIC DNA]</scope>
    <source>
        <strain evidence="7">OARG1902GOOAL</strain>
        <tissue evidence="7">Muscle</tissue>
    </source>
</reference>
<evidence type="ECO:0000256" key="3">
    <source>
        <dbReference type="ARBA" id="ARBA00022989"/>
    </source>
</evidence>
<keyword evidence="4 6" id="KW-0472">Membrane</keyword>
<dbReference type="InterPro" id="IPR011701">
    <property type="entry name" value="MFS"/>
</dbReference>
<keyword evidence="2 6" id="KW-0812">Transmembrane</keyword>
<accession>A0A6G1QWT6</accession>
<dbReference type="PANTHER" id="PTHR11662">
    <property type="entry name" value="SOLUTE CARRIER FAMILY 17"/>
    <property type="match status" value="1"/>
</dbReference>
<evidence type="ECO:0000256" key="4">
    <source>
        <dbReference type="ARBA" id="ARBA00023136"/>
    </source>
</evidence>
<dbReference type="Gene3D" id="1.20.1250.20">
    <property type="entry name" value="MFS general substrate transporter like domains"/>
    <property type="match status" value="1"/>
</dbReference>
<dbReference type="InterPro" id="IPR050382">
    <property type="entry name" value="MFS_Na/Anion_cotransporter"/>
</dbReference>
<feature type="compositionally biased region" description="Basic and acidic residues" evidence="5">
    <location>
        <begin position="338"/>
        <end position="361"/>
    </location>
</feature>
<evidence type="ECO:0000256" key="2">
    <source>
        <dbReference type="ARBA" id="ARBA00022692"/>
    </source>
</evidence>
<evidence type="ECO:0000313" key="7">
    <source>
        <dbReference type="EMBL" id="KAF3707082.1"/>
    </source>
</evidence>
<feature type="transmembrane region" description="Helical" evidence="6">
    <location>
        <begin position="148"/>
        <end position="166"/>
    </location>
</feature>
<dbReference type="GO" id="GO:0006820">
    <property type="term" value="P:monoatomic anion transport"/>
    <property type="evidence" value="ECO:0007669"/>
    <property type="project" value="TreeGrafter"/>
</dbReference>
<dbReference type="GO" id="GO:0022857">
    <property type="term" value="F:transmembrane transporter activity"/>
    <property type="evidence" value="ECO:0007669"/>
    <property type="project" value="InterPro"/>
</dbReference>
<evidence type="ECO:0000256" key="1">
    <source>
        <dbReference type="ARBA" id="ARBA00004141"/>
    </source>
</evidence>
<dbReference type="SUPFAM" id="SSF103473">
    <property type="entry name" value="MFS general substrate transporter"/>
    <property type="match status" value="2"/>
</dbReference>
<dbReference type="GO" id="GO:0016324">
    <property type="term" value="C:apical plasma membrane"/>
    <property type="evidence" value="ECO:0007669"/>
    <property type="project" value="TreeGrafter"/>
</dbReference>
<evidence type="ECO:0000256" key="5">
    <source>
        <dbReference type="SAM" id="MobiDB-lite"/>
    </source>
</evidence>
<feature type="transmembrane region" description="Helical" evidence="6">
    <location>
        <begin position="198"/>
        <end position="215"/>
    </location>
</feature>
<proteinExistence type="predicted"/>
<comment type="subcellular location">
    <subcellularLocation>
        <location evidence="1">Membrane</location>
        <topology evidence="1">Multi-pass membrane protein</topology>
    </subcellularLocation>
</comment>
<dbReference type="EMBL" id="CM015712">
    <property type="protein sequence ID" value="KAF3707082.1"/>
    <property type="molecule type" value="Genomic_DNA"/>
</dbReference>
<gene>
    <name evidence="7" type="ORF">EXN66_Car000255</name>
</gene>
<feature type="region of interest" description="Disordered" evidence="5">
    <location>
        <begin position="337"/>
        <end position="381"/>
    </location>
</feature>
<dbReference type="InterPro" id="IPR036259">
    <property type="entry name" value="MFS_trans_sf"/>
</dbReference>
<evidence type="ECO:0000313" key="8">
    <source>
        <dbReference type="Proteomes" id="UP000503349"/>
    </source>
</evidence>
<evidence type="ECO:0000256" key="6">
    <source>
        <dbReference type="SAM" id="Phobius"/>
    </source>
</evidence>
<protein>
    <submittedName>
        <fullName evidence="7">Sialin H(+)/nitrate cotransporter H(+)/sialic acid cotransporter</fullName>
    </submittedName>
</protein>
<feature type="transmembrane region" description="Helical" evidence="6">
    <location>
        <begin position="20"/>
        <end position="42"/>
    </location>
</feature>
<feature type="transmembrane region" description="Helical" evidence="6">
    <location>
        <begin position="54"/>
        <end position="77"/>
    </location>
</feature>
<sequence>MSLFFPPQCSSFPRNLTILMFIGFSVVCGLHVNFSVIMVAMFPQYSWGSQTQGWLLGGFFFGQLCANVPGHLLGGYYGGRKLLGWSVLGTSALTLLTPQTAQDDPYILFVIRVLNGLGEGLTYPAMLAMWARWATPQSHSWLMSLSELGTDFGAIWAMLLTSFLYQGINWPTIFYICGMLLSAVPLVALGYAGCRHSLSIALLTFAALATGTRISSVMEKQIAQRGFVLGISRTFSAIPGFMVPIVVGYITKDRTLQGWRKVFWLAFGINVSSALLLSSCCTSRNQPVVIEEESTAAERRRRRRRRADPSQHNPQMSSHKTKYLCRSSKVVIDGLVDEQTKEGGAEAERMTDTDAGLRKSPEGSTDVDVYVDAPSSPSRSW</sequence>
<dbReference type="AlphaFoldDB" id="A0A6G1QWT6"/>
<organism evidence="7 8">
    <name type="scientific">Channa argus</name>
    <name type="common">Northern snakehead</name>
    <name type="synonym">Ophicephalus argus</name>
    <dbReference type="NCBI Taxonomy" id="215402"/>
    <lineage>
        <taxon>Eukaryota</taxon>
        <taxon>Metazoa</taxon>
        <taxon>Chordata</taxon>
        <taxon>Craniata</taxon>
        <taxon>Vertebrata</taxon>
        <taxon>Euteleostomi</taxon>
        <taxon>Actinopterygii</taxon>
        <taxon>Neopterygii</taxon>
        <taxon>Teleostei</taxon>
        <taxon>Neoteleostei</taxon>
        <taxon>Acanthomorphata</taxon>
        <taxon>Anabantaria</taxon>
        <taxon>Anabantiformes</taxon>
        <taxon>Channoidei</taxon>
        <taxon>Channidae</taxon>
        <taxon>Channa</taxon>
    </lineage>
</organism>
<keyword evidence="3 6" id="KW-1133">Transmembrane helix</keyword>
<dbReference type="Pfam" id="PF07690">
    <property type="entry name" value="MFS_1"/>
    <property type="match status" value="1"/>
</dbReference>
<feature type="transmembrane region" description="Helical" evidence="6">
    <location>
        <begin position="227"/>
        <end position="250"/>
    </location>
</feature>
<reference evidence="8" key="2">
    <citation type="submission" date="2019-02" db="EMBL/GenBank/DDBJ databases">
        <title>Opniocepnalus argus Var Kimnra genome.</title>
        <authorList>
            <person name="Zhou C."/>
            <person name="Xiao S."/>
        </authorList>
    </citation>
    <scope>NUCLEOTIDE SEQUENCE [LARGE SCALE GENOMIC DNA]</scope>
</reference>
<name>A0A6G1QWT6_CHAAH</name>
<feature type="region of interest" description="Disordered" evidence="5">
    <location>
        <begin position="292"/>
        <end position="320"/>
    </location>
</feature>
<dbReference type="Proteomes" id="UP000503349">
    <property type="component" value="Chromosome 1"/>
</dbReference>
<feature type="transmembrane region" description="Helical" evidence="6">
    <location>
        <begin position="106"/>
        <end position="127"/>
    </location>
</feature>
<keyword evidence="8" id="KW-1185">Reference proteome</keyword>
<feature type="transmembrane region" description="Helical" evidence="6">
    <location>
        <begin position="172"/>
        <end position="191"/>
    </location>
</feature>
<dbReference type="PANTHER" id="PTHR11662:SF284">
    <property type="entry name" value="SMALL INTESTINE URATE EXPORTER-RELATED"/>
    <property type="match status" value="1"/>
</dbReference>